<dbReference type="Proteomes" id="UP001159659">
    <property type="component" value="Unassembled WGS sequence"/>
</dbReference>
<comment type="caution">
    <text evidence="2">The sequence shown here is derived from an EMBL/GenBank/DDBJ whole genome shotgun (WGS) entry which is preliminary data.</text>
</comment>
<protein>
    <recommendedName>
        <fullName evidence="5">Transposase</fullName>
    </recommendedName>
</protein>
<name>A0AAV0SN35_9STRA</name>
<keyword evidence="3" id="KW-1185">Reference proteome</keyword>
<evidence type="ECO:0000313" key="1">
    <source>
        <dbReference type="EMBL" id="CAH0490985.1"/>
    </source>
</evidence>
<gene>
    <name evidence="1" type="ORF">PFR001_LOCUS6277</name>
    <name evidence="2" type="ORF">PFR002_LOCUS21</name>
</gene>
<accession>A0AAV0SN35</accession>
<sequence length="155" mass="17559">MDDIEVKDIVKSVASMFINAIDGFNEIVAERDPNHRGANSKDFKLPPVVPQDLVLIRISEISAIVRSQKERLLARWTLEEIDSIEQEHGKVFYFDESWGGVKGRYKYLQRFCGEVATVFPGSSQVKSDFSILKLKNSFRNSNANLSLEECCIASK</sequence>
<dbReference type="PANTHER" id="PTHR37067:SF3">
    <property type="entry name" value="PX DOMAIN-CONTAINING PROTEIN"/>
    <property type="match status" value="1"/>
</dbReference>
<evidence type="ECO:0000313" key="4">
    <source>
        <dbReference type="Proteomes" id="UP001159659"/>
    </source>
</evidence>
<reference evidence="2" key="2">
    <citation type="submission" date="2022-12" db="EMBL/GenBank/DDBJ databases">
        <authorList>
            <person name="Webb A."/>
        </authorList>
    </citation>
    <scope>NUCLEOTIDE SEQUENCE</scope>
    <source>
        <strain evidence="2">Pf2</strain>
    </source>
</reference>
<dbReference type="Proteomes" id="UP001157938">
    <property type="component" value="Unassembled WGS sequence"/>
</dbReference>
<reference evidence="1 3" key="1">
    <citation type="submission" date="2021-11" db="EMBL/GenBank/DDBJ databases">
        <authorList>
            <person name="Islam A."/>
            <person name="Islam S."/>
            <person name="Flora M.S."/>
            <person name="Rahman M."/>
            <person name="Ziaur R.M."/>
            <person name="Epstein J.H."/>
            <person name="Hassan M."/>
            <person name="Klassen M."/>
            <person name="Woodard K."/>
            <person name="Webb A."/>
            <person name="Webby R.J."/>
            <person name="El Zowalaty M.E."/>
        </authorList>
    </citation>
    <scope>NUCLEOTIDE SEQUENCE [LARGE SCALE GENOMIC DNA]</scope>
    <source>
        <strain evidence="1">Pf1</strain>
    </source>
</reference>
<organism evidence="2 4">
    <name type="scientific">Peronospora farinosa</name>
    <dbReference type="NCBI Taxonomy" id="134698"/>
    <lineage>
        <taxon>Eukaryota</taxon>
        <taxon>Sar</taxon>
        <taxon>Stramenopiles</taxon>
        <taxon>Oomycota</taxon>
        <taxon>Peronosporomycetes</taxon>
        <taxon>Peronosporales</taxon>
        <taxon>Peronosporaceae</taxon>
        <taxon>Peronospora</taxon>
    </lineage>
</organism>
<evidence type="ECO:0008006" key="5">
    <source>
        <dbReference type="Google" id="ProtNLM"/>
    </source>
</evidence>
<evidence type="ECO:0000313" key="3">
    <source>
        <dbReference type="Proteomes" id="UP001157938"/>
    </source>
</evidence>
<dbReference type="AlphaFoldDB" id="A0AAV0SN35"/>
<dbReference type="EMBL" id="CAKLBC010001320">
    <property type="protein sequence ID" value="CAH0490985.1"/>
    <property type="molecule type" value="Genomic_DNA"/>
</dbReference>
<proteinExistence type="predicted"/>
<evidence type="ECO:0000313" key="2">
    <source>
        <dbReference type="EMBL" id="CAI5704105.1"/>
    </source>
</evidence>
<dbReference type="EMBL" id="CANTFK010000001">
    <property type="protein sequence ID" value="CAI5704105.1"/>
    <property type="molecule type" value="Genomic_DNA"/>
</dbReference>
<dbReference type="PANTHER" id="PTHR37067">
    <property type="entry name" value="PX DOMAIN-CONTAINING PROTEIN"/>
    <property type="match status" value="1"/>
</dbReference>